<evidence type="ECO:0000313" key="8">
    <source>
        <dbReference type="Proteomes" id="UP001279553"/>
    </source>
</evidence>
<feature type="transmembrane region" description="Helical" evidence="6">
    <location>
        <begin position="368"/>
        <end position="389"/>
    </location>
</feature>
<evidence type="ECO:0000313" key="7">
    <source>
        <dbReference type="EMBL" id="MDX5932043.1"/>
    </source>
</evidence>
<dbReference type="InterPro" id="IPR002293">
    <property type="entry name" value="AA/rel_permease1"/>
</dbReference>
<dbReference type="Gene3D" id="1.20.1740.10">
    <property type="entry name" value="Amino acid/polyamine transporter I"/>
    <property type="match status" value="1"/>
</dbReference>
<dbReference type="PANTHER" id="PTHR42770:SF16">
    <property type="entry name" value="AMINO ACID PERMEASE"/>
    <property type="match status" value="1"/>
</dbReference>
<dbReference type="PANTHER" id="PTHR42770">
    <property type="entry name" value="AMINO ACID TRANSPORTER-RELATED"/>
    <property type="match status" value="1"/>
</dbReference>
<keyword evidence="8" id="KW-1185">Reference proteome</keyword>
<feature type="transmembrane region" description="Helical" evidence="6">
    <location>
        <begin position="161"/>
        <end position="185"/>
    </location>
</feature>
<evidence type="ECO:0000256" key="3">
    <source>
        <dbReference type="ARBA" id="ARBA00022692"/>
    </source>
</evidence>
<dbReference type="RefSeq" id="WP_319614893.1">
    <property type="nucleotide sequence ID" value="NZ_JAWXYB010000018.1"/>
</dbReference>
<proteinExistence type="predicted"/>
<feature type="transmembrane region" description="Helical" evidence="6">
    <location>
        <begin position="125"/>
        <end position="149"/>
    </location>
</feature>
<keyword evidence="3 6" id="KW-0812">Transmembrane</keyword>
<keyword evidence="4 6" id="KW-1133">Transmembrane helix</keyword>
<gene>
    <name evidence="7" type="ORF">SIL87_14870</name>
</gene>
<protein>
    <submittedName>
        <fullName evidence="7">APC family permease</fullName>
    </submittedName>
</protein>
<feature type="transmembrane region" description="Helical" evidence="6">
    <location>
        <begin position="336"/>
        <end position="356"/>
    </location>
</feature>
<comment type="subcellular location">
    <subcellularLocation>
        <location evidence="1">Cell membrane</location>
        <topology evidence="1">Multi-pass membrane protein</topology>
    </subcellularLocation>
</comment>
<accession>A0AAW9DUN7</accession>
<dbReference type="InterPro" id="IPR050367">
    <property type="entry name" value="APC_superfamily"/>
</dbReference>
<feature type="transmembrane region" description="Helical" evidence="6">
    <location>
        <begin position="237"/>
        <end position="259"/>
    </location>
</feature>
<dbReference type="PIRSF" id="PIRSF006060">
    <property type="entry name" value="AA_transporter"/>
    <property type="match status" value="1"/>
</dbReference>
<feature type="transmembrane region" description="Helical" evidence="6">
    <location>
        <begin position="20"/>
        <end position="41"/>
    </location>
</feature>
<feature type="transmembrane region" description="Helical" evidence="6">
    <location>
        <begin position="430"/>
        <end position="450"/>
    </location>
</feature>
<reference evidence="7 8" key="1">
    <citation type="submission" date="2023-11" db="EMBL/GenBank/DDBJ databases">
        <title>MicrobeMod: A computational toolkit for identifying prokaryotic methylation and restriction-modification with nanopore sequencing.</title>
        <authorList>
            <person name="Crits-Christoph A."/>
            <person name="Kang S.C."/>
            <person name="Lee H."/>
            <person name="Ostrov N."/>
        </authorList>
    </citation>
    <scope>NUCLEOTIDE SEQUENCE [LARGE SCALE GENOMIC DNA]</scope>
    <source>
        <strain evidence="7 8">DSMZ 700</strain>
    </source>
</reference>
<dbReference type="AlphaFoldDB" id="A0AAW9DUN7"/>
<dbReference type="EMBL" id="JAWXYB010000018">
    <property type="protein sequence ID" value="MDX5932043.1"/>
    <property type="molecule type" value="Genomic_DNA"/>
</dbReference>
<keyword evidence="5 6" id="KW-0472">Membrane</keyword>
<comment type="caution">
    <text evidence="7">The sequence shown here is derived from an EMBL/GenBank/DDBJ whole genome shotgun (WGS) entry which is preliminary data.</text>
</comment>
<feature type="transmembrane region" description="Helical" evidence="6">
    <location>
        <begin position="401"/>
        <end position="418"/>
    </location>
</feature>
<evidence type="ECO:0000256" key="4">
    <source>
        <dbReference type="ARBA" id="ARBA00022989"/>
    </source>
</evidence>
<dbReference type="GO" id="GO:0022857">
    <property type="term" value="F:transmembrane transporter activity"/>
    <property type="evidence" value="ECO:0007669"/>
    <property type="project" value="InterPro"/>
</dbReference>
<feature type="transmembrane region" description="Helical" evidence="6">
    <location>
        <begin position="197"/>
        <end position="216"/>
    </location>
</feature>
<keyword evidence="2" id="KW-1003">Cell membrane</keyword>
<feature type="transmembrane region" description="Helical" evidence="6">
    <location>
        <begin position="47"/>
        <end position="68"/>
    </location>
</feature>
<feature type="transmembrane region" description="Helical" evidence="6">
    <location>
        <begin position="80"/>
        <end position="105"/>
    </location>
</feature>
<evidence type="ECO:0000256" key="1">
    <source>
        <dbReference type="ARBA" id="ARBA00004651"/>
    </source>
</evidence>
<dbReference type="Pfam" id="PF13520">
    <property type="entry name" value="AA_permease_2"/>
    <property type="match status" value="1"/>
</dbReference>
<sequence>MTAIGSTNRLQRDALGLPQIVASTLANIAPAMSFFFGFGGIVGGAGVAAPITILVAMVVILFLTNTLAEFSKYRPSTGSFVTFIGMAFGPAAGAAASVFVVFGYVVAASSVVVISGGWAHDTLKLFLGIDVPWQLLSLIATGIVGVLVARGVALSTTWAAIFFYFELALLLIGAVVMLVVNWGHLSLAPFEWSHLSGGLKGIGAGFPIAIYLFIGWENSATLAEETRDARRNVPRALIIGTLSIGVLYLFLAYATEIAFHNNAAAIGKSTIPFVDAIKASAAGLLILAYLAGLTSIFSSLLGLTNSQARILFNSSREGLLPGFFGKIHPRFRTPYVAMWAYVLVAFAIVIVFGWRIDPVDLFFDTGSLGTIPVIITYLITNLALPVYMLRHHRGDFSPVRHAAVPIVGTVLMLFPLWGLIQPGQPSPLNLFPWISLGVLVLSIAYGVVLAKRDPDLVRKIGSYVADADYEPSSGDRR</sequence>
<feature type="transmembrane region" description="Helical" evidence="6">
    <location>
        <begin position="279"/>
        <end position="303"/>
    </location>
</feature>
<evidence type="ECO:0000256" key="6">
    <source>
        <dbReference type="SAM" id="Phobius"/>
    </source>
</evidence>
<evidence type="ECO:0000256" key="5">
    <source>
        <dbReference type="ARBA" id="ARBA00023136"/>
    </source>
</evidence>
<dbReference type="Proteomes" id="UP001279553">
    <property type="component" value="Unassembled WGS sequence"/>
</dbReference>
<organism evidence="7 8">
    <name type="scientific">Acidiphilium acidophilum</name>
    <name type="common">Thiobacillus acidophilus</name>
    <dbReference type="NCBI Taxonomy" id="76588"/>
    <lineage>
        <taxon>Bacteria</taxon>
        <taxon>Pseudomonadati</taxon>
        <taxon>Pseudomonadota</taxon>
        <taxon>Alphaproteobacteria</taxon>
        <taxon>Acetobacterales</taxon>
        <taxon>Acidocellaceae</taxon>
        <taxon>Acidiphilium</taxon>
    </lineage>
</organism>
<dbReference type="GO" id="GO:0005886">
    <property type="term" value="C:plasma membrane"/>
    <property type="evidence" value="ECO:0007669"/>
    <property type="project" value="UniProtKB-SubCell"/>
</dbReference>
<evidence type="ECO:0000256" key="2">
    <source>
        <dbReference type="ARBA" id="ARBA00022475"/>
    </source>
</evidence>
<name>A0AAW9DUN7_ACIAO</name>